<evidence type="ECO:0000313" key="1">
    <source>
        <dbReference type="EMBL" id="NAS12215.1"/>
    </source>
</evidence>
<dbReference type="PROSITE" id="PS51257">
    <property type="entry name" value="PROKAR_LIPOPROTEIN"/>
    <property type="match status" value="1"/>
</dbReference>
<comment type="caution">
    <text evidence="1">The sequence shown here is derived from an EMBL/GenBank/DDBJ whole genome shotgun (WGS) entry which is preliminary data.</text>
</comment>
<reference evidence="1 2" key="1">
    <citation type="submission" date="2020-01" db="EMBL/GenBank/DDBJ databases">
        <title>Bacteria diversity of Porities sp.</title>
        <authorList>
            <person name="Wang G."/>
        </authorList>
    </citation>
    <scope>NUCLEOTIDE SEQUENCE [LARGE SCALE GENOMIC DNA]</scope>
    <source>
        <strain evidence="1 2">R33</strain>
    </source>
</reference>
<gene>
    <name evidence="1" type="ORF">GTQ38_09395</name>
</gene>
<proteinExistence type="predicted"/>
<keyword evidence="2" id="KW-1185">Reference proteome</keyword>
<organism evidence="1 2">
    <name type="scientific">Poritiphilus flavus</name>
    <dbReference type="NCBI Taxonomy" id="2697053"/>
    <lineage>
        <taxon>Bacteria</taxon>
        <taxon>Pseudomonadati</taxon>
        <taxon>Bacteroidota</taxon>
        <taxon>Flavobacteriia</taxon>
        <taxon>Flavobacteriales</taxon>
        <taxon>Flavobacteriaceae</taxon>
        <taxon>Poritiphilus</taxon>
    </lineage>
</organism>
<sequence length="185" mass="20864">MNNLFRLAGSVTKSVPFISILLIFIFVACSNDEEKVPESDPSIVFSMGSVEINEISRGFMLSVLASHKISYYDTVYEKPKNLVAFKLRDVLELGYEINLDTIRNSTFTFLALDGFQDSASSHQANEPGGYIAFEDLDVEGLENWEPVAIENNNNPAPFYVVWINEGQTPEDGYPWPYQLYAIDKD</sequence>
<name>A0A6L9EBX8_9FLAO</name>
<evidence type="ECO:0000313" key="2">
    <source>
        <dbReference type="Proteomes" id="UP000475249"/>
    </source>
</evidence>
<dbReference type="AlphaFoldDB" id="A0A6L9EBX8"/>
<accession>A0A6L9EBX8</accession>
<dbReference type="Proteomes" id="UP000475249">
    <property type="component" value="Unassembled WGS sequence"/>
</dbReference>
<dbReference type="EMBL" id="WXYO01000004">
    <property type="protein sequence ID" value="NAS12215.1"/>
    <property type="molecule type" value="Genomic_DNA"/>
</dbReference>
<dbReference type="RefSeq" id="WP_161435258.1">
    <property type="nucleotide sequence ID" value="NZ_WXYO01000004.1"/>
</dbReference>
<protein>
    <submittedName>
        <fullName evidence="1">Uncharacterized protein</fullName>
    </submittedName>
</protein>